<dbReference type="Pfam" id="PF01266">
    <property type="entry name" value="DAO"/>
    <property type="match status" value="1"/>
</dbReference>
<evidence type="ECO:0000313" key="3">
    <source>
        <dbReference type="EMBL" id="AWL96856.1"/>
    </source>
</evidence>
<organism evidence="3 4">
    <name type="scientific">Bradyrhizobium ottawaense</name>
    <dbReference type="NCBI Taxonomy" id="931866"/>
    <lineage>
        <taxon>Bacteria</taxon>
        <taxon>Pseudomonadati</taxon>
        <taxon>Pseudomonadota</taxon>
        <taxon>Alphaproteobacteria</taxon>
        <taxon>Hyphomicrobiales</taxon>
        <taxon>Nitrobacteraceae</taxon>
        <taxon>Bradyrhizobium</taxon>
    </lineage>
</organism>
<dbReference type="InterPro" id="IPR006076">
    <property type="entry name" value="FAD-dep_OxRdtase"/>
</dbReference>
<evidence type="ECO:0000313" key="4">
    <source>
        <dbReference type="Proteomes" id="UP000215703"/>
    </source>
</evidence>
<feature type="domain" description="FAD dependent oxidoreductase" evidence="2">
    <location>
        <begin position="9"/>
        <end position="405"/>
    </location>
</feature>
<reference evidence="3 4" key="2">
    <citation type="journal article" date="2017" name="Syst. Appl. Microbiol.">
        <title>Soybeans inoculated with root zone soils of Canadian native legumes harbour diverse and novel Bradyrhizobium spp. that possess agricultural potential.</title>
        <authorList>
            <person name="Bromfield E.S.P."/>
            <person name="Cloutier S."/>
            <person name="Tambong J.T."/>
            <person name="Tran Thi T.V."/>
        </authorList>
    </citation>
    <scope>NUCLEOTIDE SEQUENCE [LARGE SCALE GENOMIC DNA]</scope>
    <source>
        <strain evidence="3 4">OO99</strain>
    </source>
</reference>
<dbReference type="Proteomes" id="UP000215703">
    <property type="component" value="Chromosome"/>
</dbReference>
<dbReference type="PANTHER" id="PTHR13847">
    <property type="entry name" value="SARCOSINE DEHYDROGENASE-RELATED"/>
    <property type="match status" value="1"/>
</dbReference>
<keyword evidence="1" id="KW-0560">Oxidoreductase</keyword>
<dbReference type="RefSeq" id="WP_095425801.1">
    <property type="nucleotide sequence ID" value="NZ_CP029425.2"/>
</dbReference>
<dbReference type="GeneID" id="92967989"/>
<dbReference type="GO" id="GO:0016491">
    <property type="term" value="F:oxidoreductase activity"/>
    <property type="evidence" value="ECO:0007669"/>
    <property type="project" value="UniProtKB-KW"/>
</dbReference>
<dbReference type="GO" id="GO:0005737">
    <property type="term" value="C:cytoplasm"/>
    <property type="evidence" value="ECO:0007669"/>
    <property type="project" value="TreeGrafter"/>
</dbReference>
<protein>
    <submittedName>
        <fullName evidence="3">FAD-binding oxidoreductase</fullName>
    </submittedName>
</protein>
<proteinExistence type="predicted"/>
<dbReference type="Gene3D" id="3.50.50.60">
    <property type="entry name" value="FAD/NAD(P)-binding domain"/>
    <property type="match status" value="2"/>
</dbReference>
<dbReference type="InterPro" id="IPR036188">
    <property type="entry name" value="FAD/NAD-bd_sf"/>
</dbReference>
<dbReference type="SUPFAM" id="SSF51905">
    <property type="entry name" value="FAD/NAD(P)-binding domain"/>
    <property type="match status" value="1"/>
</dbReference>
<dbReference type="KEGG" id="bot:CIT37_35580"/>
<sequence length="425" mass="45571">MKRDRTPLRIAVIGAGIVGAAAAWELIKDGRDVTLIEPEEPGGPQAASYGNGAWISPASIIPMSMPGLWRKLPGYLFDPNGPLVLRWTALPALVPWLLRFLAAGWTVAKVERTARVLSSILRDGPARHAVLAREIGKPDYIRQMGLLYAYPDRRAFDGEALAWRLRKDNGLDWLELDADELRRREPDLNPSYQFGAFVHEGAHCTDPGGYVRAIVDAARARGARLVKARATGFVVTSGRLASVVTDQGPIECDRAVICAGIWSKALAEAAGDRVPLASERGYYGVIASPAAGPKLPIMPSDGRMANTPTPAGLRLSGQVELARLDAEPDWARVEILVAHALRTYPGLGSRASLTIDRWMGHRPSTPDGRPVIGVAKASADIVHAFGHGHVGLASGPITGSIVADLIAGRTVGIYIAPFGASRFRH</sequence>
<dbReference type="SUPFAM" id="SSF54373">
    <property type="entry name" value="FAD-linked reductases, C-terminal domain"/>
    <property type="match status" value="1"/>
</dbReference>
<accession>A0A2U8PGJ7</accession>
<evidence type="ECO:0000256" key="1">
    <source>
        <dbReference type="ARBA" id="ARBA00023002"/>
    </source>
</evidence>
<dbReference type="Gene3D" id="3.30.9.10">
    <property type="entry name" value="D-Amino Acid Oxidase, subunit A, domain 2"/>
    <property type="match status" value="1"/>
</dbReference>
<dbReference type="AlphaFoldDB" id="A0A2U8PGJ7"/>
<gene>
    <name evidence="3" type="ORF">CIT37_35580</name>
</gene>
<name>A0A2U8PGJ7_9BRAD</name>
<evidence type="ECO:0000259" key="2">
    <source>
        <dbReference type="Pfam" id="PF01266"/>
    </source>
</evidence>
<dbReference type="EMBL" id="CP029425">
    <property type="protein sequence ID" value="AWL96856.1"/>
    <property type="molecule type" value="Genomic_DNA"/>
</dbReference>
<reference evidence="3 4" key="1">
    <citation type="journal article" date="2014" name="Int. J. Syst. Evol. Microbiol.">
        <title>Bradyrhizobium ottawaense sp. nov., a symbiotic nitrogen fixing bacterium from root nodules of soybeans in Canada.</title>
        <authorList>
            <person name="Yu X."/>
            <person name="Cloutier S."/>
            <person name="Tambong J.T."/>
            <person name="Bromfield E.S."/>
        </authorList>
    </citation>
    <scope>NUCLEOTIDE SEQUENCE [LARGE SCALE GENOMIC DNA]</scope>
    <source>
        <strain evidence="3 4">OO99</strain>
    </source>
</reference>
<dbReference type="PANTHER" id="PTHR13847:SF289">
    <property type="entry name" value="GLYCINE OXIDASE"/>
    <property type="match status" value="1"/>
</dbReference>